<evidence type="ECO:0000313" key="2">
    <source>
        <dbReference type="Proteomes" id="UP000430272"/>
    </source>
</evidence>
<accession>A0A844Y8P4</accession>
<dbReference type="InterPro" id="IPR050238">
    <property type="entry name" value="DNA_Rep/Repair_Clamp_Loader"/>
</dbReference>
<comment type="caution">
    <text evidence="1">The sequence shown here is derived from an EMBL/GenBank/DDBJ whole genome shotgun (WGS) entry which is preliminary data.</text>
</comment>
<proteinExistence type="predicted"/>
<reference evidence="1 2" key="1">
    <citation type="submission" date="2019-12" db="EMBL/GenBank/DDBJ databases">
        <title>Genomic-based taxomic classification of the family Erythrobacteraceae.</title>
        <authorList>
            <person name="Xu L."/>
        </authorList>
    </citation>
    <scope>NUCLEOTIDE SEQUENCE [LARGE SCALE GENOMIC DNA]</scope>
    <source>
        <strain evidence="1 2">JCM 17468</strain>
    </source>
</reference>
<dbReference type="Pfam" id="PF13177">
    <property type="entry name" value="DNA_pol3_delta2"/>
    <property type="match status" value="1"/>
</dbReference>
<dbReference type="PANTHER" id="PTHR11669:SF8">
    <property type="entry name" value="DNA POLYMERASE III SUBUNIT DELTA"/>
    <property type="match status" value="1"/>
</dbReference>
<dbReference type="EMBL" id="WTYD01000001">
    <property type="protein sequence ID" value="MXO53388.1"/>
    <property type="molecule type" value="Genomic_DNA"/>
</dbReference>
<gene>
    <name evidence="1" type="ORF">GRI47_05120</name>
</gene>
<dbReference type="GO" id="GO:0006261">
    <property type="term" value="P:DNA-templated DNA replication"/>
    <property type="evidence" value="ECO:0007669"/>
    <property type="project" value="TreeGrafter"/>
</dbReference>
<dbReference type="AlphaFoldDB" id="A0A844Y8P4"/>
<dbReference type="Proteomes" id="UP000430272">
    <property type="component" value="Unassembled WGS sequence"/>
</dbReference>
<organism evidence="1 2">
    <name type="scientific">Qipengyuania pelagi</name>
    <dbReference type="NCBI Taxonomy" id="994320"/>
    <lineage>
        <taxon>Bacteria</taxon>
        <taxon>Pseudomonadati</taxon>
        <taxon>Pseudomonadota</taxon>
        <taxon>Alphaproteobacteria</taxon>
        <taxon>Sphingomonadales</taxon>
        <taxon>Erythrobacteraceae</taxon>
        <taxon>Qipengyuania</taxon>
    </lineage>
</organism>
<name>A0A844Y8P4_9SPHN</name>
<dbReference type="OrthoDB" id="9811073at2"/>
<dbReference type="Gene3D" id="3.40.50.300">
    <property type="entry name" value="P-loop containing nucleotide triphosphate hydrolases"/>
    <property type="match status" value="1"/>
</dbReference>
<dbReference type="InterPro" id="IPR027417">
    <property type="entry name" value="P-loop_NTPase"/>
</dbReference>
<dbReference type="PANTHER" id="PTHR11669">
    <property type="entry name" value="REPLICATION FACTOR C / DNA POLYMERASE III GAMMA-TAU SUBUNIT"/>
    <property type="match status" value="1"/>
</dbReference>
<evidence type="ECO:0000313" key="1">
    <source>
        <dbReference type="EMBL" id="MXO53388.1"/>
    </source>
</evidence>
<dbReference type="SUPFAM" id="SSF52540">
    <property type="entry name" value="P-loop containing nucleoside triphosphate hydrolases"/>
    <property type="match status" value="1"/>
</dbReference>
<dbReference type="RefSeq" id="WP_160660254.1">
    <property type="nucleotide sequence ID" value="NZ_BAABDV010000001.1"/>
</dbReference>
<sequence length="317" mass="34133">MTLIGHDNARAAWRDALEGERMHHAWLLAGKAGLGKMQFALAAARELVGAAPGLEQHPDIHVLTNLPKDDKEEKKREEGKPYETKRNIAIAQIRAMQQRLTTRPTLGERRAIIIDPADDMERNASNALLKSLEEPPRGTYFLLVSHRPSRLLPTIRSRCRTLRFAALPDDAMEAILVEQASDCDAATRSAAIAAAAGSPGRALGFIASGLGPVAELMRRILGEGDAGFVLRGELAASLGARPDRAKLEAALDLARSILDEDLDTLPADTLTPRVEAHAELVRLTGELATYNYDPGLLAMEIGTLLAGAAPASERANV</sequence>
<dbReference type="GO" id="GO:0009360">
    <property type="term" value="C:DNA polymerase III complex"/>
    <property type="evidence" value="ECO:0007669"/>
    <property type="project" value="TreeGrafter"/>
</dbReference>
<keyword evidence="2" id="KW-1185">Reference proteome</keyword>
<protein>
    <submittedName>
        <fullName evidence="1">DNA polymerase III subunit delta</fullName>
    </submittedName>
</protein>